<protein>
    <submittedName>
        <fullName evidence="1">Uncharacterized protein</fullName>
    </submittedName>
</protein>
<dbReference type="Proteomes" id="UP001162501">
    <property type="component" value="Chromosome 26"/>
</dbReference>
<organism evidence="1 2">
    <name type="scientific">Rangifer tarandus platyrhynchus</name>
    <name type="common">Svalbard reindeer</name>
    <dbReference type="NCBI Taxonomy" id="3082113"/>
    <lineage>
        <taxon>Eukaryota</taxon>
        <taxon>Metazoa</taxon>
        <taxon>Chordata</taxon>
        <taxon>Craniata</taxon>
        <taxon>Vertebrata</taxon>
        <taxon>Euteleostomi</taxon>
        <taxon>Mammalia</taxon>
        <taxon>Eutheria</taxon>
        <taxon>Laurasiatheria</taxon>
        <taxon>Artiodactyla</taxon>
        <taxon>Ruminantia</taxon>
        <taxon>Pecora</taxon>
        <taxon>Cervidae</taxon>
        <taxon>Odocoileinae</taxon>
        <taxon>Rangifer</taxon>
    </lineage>
</organism>
<reference evidence="1" key="1">
    <citation type="submission" date="2023-05" db="EMBL/GenBank/DDBJ databases">
        <authorList>
            <consortium name="ELIXIR-Norway"/>
        </authorList>
    </citation>
    <scope>NUCLEOTIDE SEQUENCE</scope>
</reference>
<evidence type="ECO:0000313" key="2">
    <source>
        <dbReference type="Proteomes" id="UP001162501"/>
    </source>
</evidence>
<dbReference type="EMBL" id="OX596110">
    <property type="protein sequence ID" value="CAN0349006.1"/>
    <property type="molecule type" value="Genomic_DNA"/>
</dbReference>
<name>A0AC59ZCI8_RANTA</name>
<accession>A0AC59ZCI8</accession>
<gene>
    <name evidence="1" type="ORF">MRATA1EN22A_LOCUS16226</name>
</gene>
<sequence>MPSRRLLGLGWRMWGTSKGHGELGRGSWARTLGGIHRGEGAHTRLQAGWTWRQGPYVPRGAEGKQSWTCKSSMRHRMAEPAKQGPQAEVDRGTSGAAATGQRVLAGLGDGLAGLFSLPLVSCGA</sequence>
<proteinExistence type="predicted"/>
<evidence type="ECO:0000313" key="1">
    <source>
        <dbReference type="EMBL" id="CAN0349006.1"/>
    </source>
</evidence>
<reference evidence="1" key="2">
    <citation type="submission" date="2025-03" db="EMBL/GenBank/DDBJ databases">
        <authorList>
            <consortium name="ELIXIR-Norway"/>
            <consortium name="Elixir Norway"/>
        </authorList>
    </citation>
    <scope>NUCLEOTIDE SEQUENCE</scope>
</reference>